<accession>A0A177WTZ1</accession>
<organism evidence="4 5">
    <name type="scientific">Batrachochytrium dendrobatidis (strain JEL423)</name>
    <dbReference type="NCBI Taxonomy" id="403673"/>
    <lineage>
        <taxon>Eukaryota</taxon>
        <taxon>Fungi</taxon>
        <taxon>Fungi incertae sedis</taxon>
        <taxon>Chytridiomycota</taxon>
        <taxon>Chytridiomycota incertae sedis</taxon>
        <taxon>Chytridiomycetes</taxon>
        <taxon>Rhizophydiales</taxon>
        <taxon>Rhizophydiales incertae sedis</taxon>
        <taxon>Batrachochytrium</taxon>
    </lineage>
</organism>
<reference evidence="4 5" key="1">
    <citation type="submission" date="2006-10" db="EMBL/GenBank/DDBJ databases">
        <title>The Genome Sequence of Batrachochytrium dendrobatidis JEL423.</title>
        <authorList>
            <consortium name="The Broad Institute Genome Sequencing Platform"/>
            <person name="Birren B."/>
            <person name="Lander E."/>
            <person name="Galagan J."/>
            <person name="Cuomo C."/>
            <person name="Devon K."/>
            <person name="Jaffe D."/>
            <person name="Butler J."/>
            <person name="Alvarez P."/>
            <person name="Gnerre S."/>
            <person name="Grabherr M."/>
            <person name="Kleber M."/>
            <person name="Mauceli E."/>
            <person name="Brockman W."/>
            <person name="Young S."/>
            <person name="LaButti K."/>
            <person name="Sykes S."/>
            <person name="DeCaprio D."/>
            <person name="Crawford M."/>
            <person name="Koehrsen M."/>
            <person name="Engels R."/>
            <person name="Montgomery P."/>
            <person name="Pearson M."/>
            <person name="Howarth C."/>
            <person name="Larson L."/>
            <person name="White J."/>
            <person name="O'Leary S."/>
            <person name="Kodira C."/>
            <person name="Zeng Q."/>
            <person name="Yandava C."/>
            <person name="Alvarado L."/>
            <person name="Longcore J."/>
            <person name="James T."/>
        </authorList>
    </citation>
    <scope>NUCLEOTIDE SEQUENCE [LARGE SCALE GENOMIC DNA]</scope>
    <source>
        <strain evidence="4 5">JEL423</strain>
    </source>
</reference>
<dbReference type="GO" id="GO:0060271">
    <property type="term" value="P:cilium assembly"/>
    <property type="evidence" value="ECO:0007669"/>
    <property type="project" value="InterPro"/>
</dbReference>
<feature type="region of interest" description="Disordered" evidence="2">
    <location>
        <begin position="115"/>
        <end position="244"/>
    </location>
</feature>
<dbReference type="GO" id="GO:0097539">
    <property type="term" value="C:ciliary transition fiber"/>
    <property type="evidence" value="ECO:0007669"/>
    <property type="project" value="InterPro"/>
</dbReference>
<dbReference type="EMBL" id="DS022310">
    <property type="protein sequence ID" value="OAJ43577.1"/>
    <property type="molecule type" value="Genomic_DNA"/>
</dbReference>
<dbReference type="GO" id="GO:0090162">
    <property type="term" value="P:establishment of epithelial cell polarity"/>
    <property type="evidence" value="ECO:0007669"/>
    <property type="project" value="InterPro"/>
</dbReference>
<dbReference type="InterPro" id="IPR033561">
    <property type="entry name" value="FBF1"/>
</dbReference>
<feature type="region of interest" description="Disordered" evidence="2">
    <location>
        <begin position="1"/>
        <end position="36"/>
    </location>
</feature>
<name>A0A177WTZ1_BATDL</name>
<feature type="region of interest" description="Disordered" evidence="2">
    <location>
        <begin position="1118"/>
        <end position="1139"/>
    </location>
</feature>
<evidence type="ECO:0000259" key="3">
    <source>
        <dbReference type="Pfam" id="PF21007"/>
    </source>
</evidence>
<evidence type="ECO:0000313" key="4">
    <source>
        <dbReference type="EMBL" id="OAJ43577.1"/>
    </source>
</evidence>
<reference evidence="4 5" key="2">
    <citation type="submission" date="2016-05" db="EMBL/GenBank/DDBJ databases">
        <title>Lineage-specific infection strategies underlie the spectrum of fungal disease in amphibians.</title>
        <authorList>
            <person name="Cuomo C.A."/>
            <person name="Farrer R.A."/>
            <person name="James T."/>
            <person name="Longcore J."/>
            <person name="Birren B."/>
        </authorList>
    </citation>
    <scope>NUCLEOTIDE SEQUENCE [LARGE SCALE GENOMIC DNA]</scope>
    <source>
        <strain evidence="4 5">JEL423</strain>
    </source>
</reference>
<feature type="compositionally biased region" description="Polar residues" evidence="2">
    <location>
        <begin position="1118"/>
        <end position="1127"/>
    </location>
</feature>
<dbReference type="AlphaFoldDB" id="A0A177WTZ1"/>
<sequence length="1183" mass="131869">MNFPPESNGSPWISSGSSALTGGLIPVGSNNKPAGKLDLDLEDDFADILGLGSDSSKNKTSRRSKPSTPSYVAETVPSVKDIAPSGHTLTHDIPQSKSSMPRTTVKPMTISAMPKPASINNSGGFLHEHPSVPTNKLASQKNDNDDLNNILSSLQDMDDMDSQLFGKPKNSTSASSGRRAGSASAQSAIKESSFRTELIKDSVEIKPSTPSWNSSTILGTTNPEDTETTKGKSFLNPSSDQSSLTFPAQTTTLMENKTKSKQHDSIFDTAESESLIDAANNRNQGRRQKLNQPAVIKKDMDDIGDDDMLDLLGLGGGKSKKLDLKPAQTDSVINTSASATSSLIEKDTSILKSPSPIASTRSSKAVFTPFVPNNSVPLKVESDGLHGLGRDKNASQHITLLQPKNSSEMVPTLSFAATNPTTKPISNESSKNDNDGLPSFMLDNKPFGGRRRGPNSSAPVNTNMSDPMNMIAGLMKGSSVFASPTQTAIAHPTPLSSTPVSLPFLTDRPKVLSKPVEIEQNQSPQNLPIVDSNSNSWTQPQVYSQIDTHIPFLLPAKEQQTSHIAETLKSDSLSSLAVLSDTDDDESEKLDLAVSSSHKTPTPRIQSTALQTTVVLKSQEHLENTKKKSLVNLSVESLSAKKATPKKLEIIMENLHKAEQKIEQLNEQLDEERKHSAILQMEMKTKHVDEVEEIKRKHIEAIQDLEDKHKTEMSQVKGNIENTKKESQTELEKVCTEYERKICDLKQAHLDEMQKIVSNTENTRQLAELTEKLETNSNLIGGLQSRIHGDHSTLLTDRENALKEKECLVNDQLEALQREKQCIENDKSKTLEIMHRMEIALKETTFKQEQDMSLIHKEKMRLSAQIEQTQQEKYELMLKLQNDQTELNHSRDSWELERRTMMASLSDERKKLASKAAHVASLERANRQLEQELLLSKSRYEDEKHVEQFTLQSEVQALQDGMAQLYRDRAVLRAEKIRVEALKTRLKIEKSVAEEEKSYMESTIRNAALLHGEASRERLKLMEIQTNADLIQQQIQTGKQEIESQRIQIQEKQKDYINSRLAMAHSRNNVFQSATTHSQFNQPMAAVAPNYAWQEPIQPTPIPPQQAVQQPKYSQIQNTQQTLQSATKSKRPEQIARDHIDQETMRSNEKALLQKLNVCMIGWHRDKEEQSIQKQRLFLGLQC</sequence>
<keyword evidence="1" id="KW-0175">Coiled coil</keyword>
<feature type="compositionally biased region" description="Basic and acidic residues" evidence="2">
    <location>
        <begin position="1130"/>
        <end position="1139"/>
    </location>
</feature>
<evidence type="ECO:0000313" key="5">
    <source>
        <dbReference type="Proteomes" id="UP000077115"/>
    </source>
</evidence>
<dbReference type="OrthoDB" id="2162693at2759"/>
<feature type="compositionally biased region" description="Polar residues" evidence="2">
    <location>
        <begin position="132"/>
        <end position="141"/>
    </location>
</feature>
<dbReference type="Proteomes" id="UP000077115">
    <property type="component" value="Unassembled WGS sequence"/>
</dbReference>
<feature type="coiled-coil region" evidence="1">
    <location>
        <begin position="813"/>
        <end position="872"/>
    </location>
</feature>
<dbReference type="PANTHER" id="PTHR33689">
    <property type="entry name" value="FAS-BINDING FACTOR 1"/>
    <property type="match status" value="1"/>
</dbReference>
<feature type="compositionally biased region" description="Polar residues" evidence="2">
    <location>
        <begin position="235"/>
        <end position="244"/>
    </location>
</feature>
<dbReference type="STRING" id="403673.A0A177WTZ1"/>
<protein>
    <recommendedName>
        <fullName evidence="3">Fas-binding factor 1 C-terminal domain-containing protein</fullName>
    </recommendedName>
</protein>
<feature type="domain" description="Fas-binding factor 1 C-terminal" evidence="3">
    <location>
        <begin position="692"/>
        <end position="1125"/>
    </location>
</feature>
<feature type="region of interest" description="Disordered" evidence="2">
    <location>
        <begin position="49"/>
        <end position="103"/>
    </location>
</feature>
<dbReference type="PANTHER" id="PTHR33689:SF1">
    <property type="entry name" value="FAS-BINDING FACTOR 1"/>
    <property type="match status" value="1"/>
</dbReference>
<proteinExistence type="predicted"/>
<gene>
    <name evidence="4" type="ORF">BDEG_26922</name>
</gene>
<feature type="compositionally biased region" description="Low complexity" evidence="2">
    <location>
        <begin position="7"/>
        <end position="18"/>
    </location>
</feature>
<dbReference type="VEuPathDB" id="FungiDB:BDEG_26922"/>
<feature type="compositionally biased region" description="Polar residues" evidence="2">
    <location>
        <begin position="417"/>
        <end position="429"/>
    </location>
</feature>
<feature type="compositionally biased region" description="Basic and acidic residues" evidence="2">
    <location>
        <begin position="192"/>
        <end position="204"/>
    </location>
</feature>
<dbReference type="InterPro" id="IPR049390">
    <property type="entry name" value="FBF1_C"/>
</dbReference>
<dbReference type="GO" id="GO:0036064">
    <property type="term" value="C:ciliary basal body"/>
    <property type="evidence" value="ECO:0007669"/>
    <property type="project" value="TreeGrafter"/>
</dbReference>
<dbReference type="GO" id="GO:0005814">
    <property type="term" value="C:centriole"/>
    <property type="evidence" value="ECO:0007669"/>
    <property type="project" value="TreeGrafter"/>
</dbReference>
<dbReference type="Pfam" id="PF21007">
    <property type="entry name" value="FBF1"/>
    <property type="match status" value="1"/>
</dbReference>
<evidence type="ECO:0000256" key="1">
    <source>
        <dbReference type="SAM" id="Coils"/>
    </source>
</evidence>
<feature type="coiled-coil region" evidence="1">
    <location>
        <begin position="912"/>
        <end position="939"/>
    </location>
</feature>
<evidence type="ECO:0000256" key="2">
    <source>
        <dbReference type="SAM" id="MobiDB-lite"/>
    </source>
</evidence>
<feature type="compositionally biased region" description="Low complexity" evidence="2">
    <location>
        <begin position="171"/>
        <end position="188"/>
    </location>
</feature>
<feature type="coiled-coil region" evidence="1">
    <location>
        <begin position="648"/>
        <end position="726"/>
    </location>
</feature>
<feature type="region of interest" description="Disordered" evidence="2">
    <location>
        <begin position="417"/>
        <end position="462"/>
    </location>
</feature>
<feature type="compositionally biased region" description="Polar residues" evidence="2">
    <location>
        <begin position="93"/>
        <end position="102"/>
    </location>
</feature>
<feature type="compositionally biased region" description="Polar residues" evidence="2">
    <location>
        <begin position="208"/>
        <end position="223"/>
    </location>
</feature>